<sequence>MSGISWSSIQRILSKNLFMRRVATKLVHRILTDFSGTVPLAKSWEALHNVGVKRYLIRAIQGLYQNASGAVKVGGRIAASFPVNKGLKQGCCLSPLLFNIYVEQALKDPAAKWVYLLVISLSTPSNKLMTRIHFGEWIGKFPFVLLHGIKELARHRAAKYTKECKLGI</sequence>
<dbReference type="VEuPathDB" id="VectorBase:RPRC001285"/>
<name>T1HB78_RHOPR</name>
<dbReference type="HOGENOM" id="CLU_1588504_0_0_1"/>
<dbReference type="EMBL" id="ACPB03012460">
    <property type="status" value="NOT_ANNOTATED_CDS"/>
    <property type="molecule type" value="Genomic_DNA"/>
</dbReference>
<evidence type="ECO:0000259" key="1">
    <source>
        <dbReference type="Pfam" id="PF00078"/>
    </source>
</evidence>
<dbReference type="AlphaFoldDB" id="T1HB78"/>
<keyword evidence="3" id="KW-1185">Reference proteome</keyword>
<dbReference type="InParanoid" id="T1HB78"/>
<organism evidence="2 3">
    <name type="scientific">Rhodnius prolixus</name>
    <name type="common">Triatomid bug</name>
    <dbReference type="NCBI Taxonomy" id="13249"/>
    <lineage>
        <taxon>Eukaryota</taxon>
        <taxon>Metazoa</taxon>
        <taxon>Ecdysozoa</taxon>
        <taxon>Arthropoda</taxon>
        <taxon>Hexapoda</taxon>
        <taxon>Insecta</taxon>
        <taxon>Pterygota</taxon>
        <taxon>Neoptera</taxon>
        <taxon>Paraneoptera</taxon>
        <taxon>Hemiptera</taxon>
        <taxon>Heteroptera</taxon>
        <taxon>Panheteroptera</taxon>
        <taxon>Cimicomorpha</taxon>
        <taxon>Reduviidae</taxon>
        <taxon>Triatominae</taxon>
        <taxon>Rhodnius</taxon>
    </lineage>
</organism>
<dbReference type="EMBL" id="ACPB03012458">
    <property type="status" value="NOT_ANNOTATED_CDS"/>
    <property type="molecule type" value="Genomic_DNA"/>
</dbReference>
<proteinExistence type="predicted"/>
<dbReference type="EMBL" id="ACPB03012459">
    <property type="status" value="NOT_ANNOTATED_CDS"/>
    <property type="molecule type" value="Genomic_DNA"/>
</dbReference>
<reference evidence="2" key="1">
    <citation type="submission" date="2015-05" db="UniProtKB">
        <authorList>
            <consortium name="EnsemblMetazoa"/>
        </authorList>
    </citation>
    <scope>IDENTIFICATION</scope>
</reference>
<dbReference type="STRING" id="13249.T1HB78"/>
<accession>T1HB78</accession>
<feature type="domain" description="Reverse transcriptase" evidence="1">
    <location>
        <begin position="37"/>
        <end position="112"/>
    </location>
</feature>
<protein>
    <submittedName>
        <fullName evidence="2">Reverse transcriptase domain-containing protein</fullName>
    </submittedName>
</protein>
<dbReference type="InterPro" id="IPR000477">
    <property type="entry name" value="RT_dom"/>
</dbReference>
<dbReference type="Pfam" id="PF00078">
    <property type="entry name" value="RVT_1"/>
    <property type="match status" value="1"/>
</dbReference>
<dbReference type="EMBL" id="ACPB03012461">
    <property type="status" value="NOT_ANNOTATED_CDS"/>
    <property type="molecule type" value="Genomic_DNA"/>
</dbReference>
<dbReference type="EnsemblMetazoa" id="RPRC001285-RA">
    <property type="protein sequence ID" value="RPRC001285-PA"/>
    <property type="gene ID" value="RPRC001285"/>
</dbReference>
<dbReference type="EMBL" id="ACPB03012462">
    <property type="status" value="NOT_ANNOTATED_CDS"/>
    <property type="molecule type" value="Genomic_DNA"/>
</dbReference>
<evidence type="ECO:0000313" key="2">
    <source>
        <dbReference type="EnsemblMetazoa" id="RPRC001285-PA"/>
    </source>
</evidence>
<dbReference type="Proteomes" id="UP000015103">
    <property type="component" value="Unassembled WGS sequence"/>
</dbReference>
<evidence type="ECO:0000313" key="3">
    <source>
        <dbReference type="Proteomes" id="UP000015103"/>
    </source>
</evidence>